<evidence type="ECO:0000313" key="2">
    <source>
        <dbReference type="Proteomes" id="UP000320225"/>
    </source>
</evidence>
<sequence>MHRQVVVAAHDHLADHPLQPHALAVLRAVDARHQRVAHHVGAGQPRECNPRHAPQHALGVDQARQLRARQVDLADVAGDHGLGAEADARQEHLHLLRRGVLRLVQDHEGVVERAPAHEGQRRDLDLLALQRLLHRLEAHQVVQRIEQRAQVGVHLGRQIAGQKAQPLAGLHRRARQHQPLHGAALQRIDRARHRQIRLAGARGADAERDVVPGDGGQIARLVGGAAADLAAARLQHRRGRVGLRLRAVAGQHQLHRLGRHRVARDLVQRLQHLQRLRGGGLAPFDAKVPEAVRDAHLQRRLDGAQVRIQRAADVRQPAGVGGGEGVAQDQGG</sequence>
<keyword evidence="2" id="KW-1185">Reference proteome</keyword>
<dbReference type="AlphaFoldDB" id="A0A554WPW0"/>
<proteinExistence type="predicted"/>
<dbReference type="Proteomes" id="UP000320225">
    <property type="component" value="Unassembled WGS sequence"/>
</dbReference>
<dbReference type="EMBL" id="VJND01000006">
    <property type="protein sequence ID" value="TSE25593.1"/>
    <property type="molecule type" value="Genomic_DNA"/>
</dbReference>
<comment type="caution">
    <text evidence="1">The sequence shown here is derived from an EMBL/GenBank/DDBJ whole genome shotgun (WGS) entry which is preliminary data.</text>
</comment>
<reference evidence="1 2" key="1">
    <citation type="submission" date="2019-07" db="EMBL/GenBank/DDBJ databases">
        <title>Tepidimonas sediminis YIM 72259 draft genome.</title>
        <authorList>
            <person name="Da Costa M.S."/>
            <person name="Froufe H.J.C."/>
            <person name="Egas C."/>
            <person name="Albuquerque L."/>
        </authorList>
    </citation>
    <scope>NUCLEOTIDE SEQUENCE [LARGE SCALE GENOMIC DNA]</scope>
    <source>
        <strain evidence="1 2">YIM 72259</strain>
    </source>
</reference>
<accession>A0A554WPW0</accession>
<gene>
    <name evidence="1" type="ORF">Tsedi_01178</name>
</gene>
<organism evidence="1 2">
    <name type="scientific">Tepidimonas sediminis</name>
    <dbReference type="NCBI Taxonomy" id="2588941"/>
    <lineage>
        <taxon>Bacteria</taxon>
        <taxon>Pseudomonadati</taxon>
        <taxon>Pseudomonadota</taxon>
        <taxon>Betaproteobacteria</taxon>
        <taxon>Burkholderiales</taxon>
        <taxon>Tepidimonas</taxon>
    </lineage>
</organism>
<name>A0A554WPW0_9BURK</name>
<protein>
    <submittedName>
        <fullName evidence="1">Uncharacterized protein</fullName>
    </submittedName>
</protein>
<evidence type="ECO:0000313" key="1">
    <source>
        <dbReference type="EMBL" id="TSE25593.1"/>
    </source>
</evidence>